<protein>
    <submittedName>
        <fullName evidence="2">Uncharacterized protein</fullName>
    </submittedName>
</protein>
<sequence length="555" mass="60985">MLLMQDCLCGASVFPWVLCCVLAVLVYNKNKVAVCHMSIRFSRIDSVTPGARSLSLPCVWNEEVSLAQLDADAEACEAGGRDVNKALGTHPLLTENTAFFTSLAALAVVLVSITAMLWLRSYFLVSDVDSQDSLVQENSNGSRQQDVIAAARQRSSMLGAEGPGALVSLEHEFTRYKLYPREAYLTGAKSFCVLNEDTLTRSRRSAVYDLSRFPYHLCTDAAYCCASLDDNATSLQDPSAWQFRAFPLVKGRNPFAKLWLFIEFRGGVQCIENLINARRADNQQLASRVVGWLKAYGYDAVAFPWKHLCQPEEEVEGESRSIALFRLLKRALSEASLELAVLVDGPEVRGRPEFLRLLDALDDSAVIVKPPPLSSGKRDTAPPFSETFLLYDKEAVDSLVVVRREIRKHGLSRNVPTPWDVCFLVSLAGTALILADSSNGSVGAEAVGPWTGGSIANGWISLDDVCRLTWTTRRAAPYAHVAQSGIFWTATHSLETLSALLTALTNRTKNARRCMGVADPEWDDVGGLCGRAGTRFPLTKTVFDYVTSSALRRTH</sequence>
<dbReference type="Gene3D" id="3.20.20.80">
    <property type="entry name" value="Glycosidases"/>
    <property type="match status" value="1"/>
</dbReference>
<keyword evidence="1" id="KW-1133">Transmembrane helix</keyword>
<keyword evidence="1" id="KW-0472">Membrane</keyword>
<dbReference type="Proteomes" id="UP001321473">
    <property type="component" value="Unassembled WGS sequence"/>
</dbReference>
<reference evidence="2 3" key="1">
    <citation type="journal article" date="2023" name="Arcadia Sci">
        <title>De novo assembly of a long-read Amblyomma americanum tick genome.</title>
        <authorList>
            <person name="Chou S."/>
            <person name="Poskanzer K.E."/>
            <person name="Rollins M."/>
            <person name="Thuy-Boun P.S."/>
        </authorList>
    </citation>
    <scope>NUCLEOTIDE SEQUENCE [LARGE SCALE GENOMIC DNA]</scope>
    <source>
        <strain evidence="2">F_SG_1</strain>
        <tissue evidence="2">Salivary glands</tissue>
    </source>
</reference>
<keyword evidence="3" id="KW-1185">Reference proteome</keyword>
<accession>A0AAQ4D7I8</accession>
<evidence type="ECO:0000256" key="1">
    <source>
        <dbReference type="SAM" id="Phobius"/>
    </source>
</evidence>
<comment type="caution">
    <text evidence="2">The sequence shown here is derived from an EMBL/GenBank/DDBJ whole genome shotgun (WGS) entry which is preliminary data.</text>
</comment>
<dbReference type="EMBL" id="JARKHS020034144">
    <property type="protein sequence ID" value="KAK8758428.1"/>
    <property type="molecule type" value="Genomic_DNA"/>
</dbReference>
<gene>
    <name evidence="2" type="ORF">V5799_003939</name>
</gene>
<dbReference type="AlphaFoldDB" id="A0AAQ4D7I8"/>
<dbReference type="SUPFAM" id="SSF51445">
    <property type="entry name" value="(Trans)glycosidases"/>
    <property type="match status" value="1"/>
</dbReference>
<name>A0AAQ4D7I8_AMBAM</name>
<organism evidence="2 3">
    <name type="scientific">Amblyomma americanum</name>
    <name type="common">Lone star tick</name>
    <dbReference type="NCBI Taxonomy" id="6943"/>
    <lineage>
        <taxon>Eukaryota</taxon>
        <taxon>Metazoa</taxon>
        <taxon>Ecdysozoa</taxon>
        <taxon>Arthropoda</taxon>
        <taxon>Chelicerata</taxon>
        <taxon>Arachnida</taxon>
        <taxon>Acari</taxon>
        <taxon>Parasitiformes</taxon>
        <taxon>Ixodida</taxon>
        <taxon>Ixodoidea</taxon>
        <taxon>Ixodidae</taxon>
        <taxon>Amblyomminae</taxon>
        <taxon>Amblyomma</taxon>
    </lineage>
</organism>
<keyword evidence="1" id="KW-0812">Transmembrane</keyword>
<dbReference type="InterPro" id="IPR017853">
    <property type="entry name" value="GH"/>
</dbReference>
<proteinExistence type="predicted"/>
<evidence type="ECO:0000313" key="2">
    <source>
        <dbReference type="EMBL" id="KAK8758428.1"/>
    </source>
</evidence>
<evidence type="ECO:0000313" key="3">
    <source>
        <dbReference type="Proteomes" id="UP001321473"/>
    </source>
</evidence>
<feature type="transmembrane region" description="Helical" evidence="1">
    <location>
        <begin position="7"/>
        <end position="27"/>
    </location>
</feature>
<feature type="transmembrane region" description="Helical" evidence="1">
    <location>
        <begin position="98"/>
        <end position="119"/>
    </location>
</feature>